<accession>A0A9Q1FIT0</accession>
<proteinExistence type="predicted"/>
<evidence type="ECO:0000313" key="3">
    <source>
        <dbReference type="Proteomes" id="UP001152622"/>
    </source>
</evidence>
<dbReference type="AlphaFoldDB" id="A0A9Q1FIT0"/>
<dbReference type="EMBL" id="JAINUF010000005">
    <property type="protein sequence ID" value="KAJ8359651.1"/>
    <property type="molecule type" value="Genomic_DNA"/>
</dbReference>
<comment type="caution">
    <text evidence="2">The sequence shown here is derived from an EMBL/GenBank/DDBJ whole genome shotgun (WGS) entry which is preliminary data.</text>
</comment>
<name>A0A9Q1FIT0_SYNKA</name>
<reference evidence="2" key="1">
    <citation type="journal article" date="2023" name="Science">
        <title>Genome structures resolve the early diversification of teleost fishes.</title>
        <authorList>
            <person name="Parey E."/>
            <person name="Louis A."/>
            <person name="Montfort J."/>
            <person name="Bouchez O."/>
            <person name="Roques C."/>
            <person name="Iampietro C."/>
            <person name="Lluch J."/>
            <person name="Castinel A."/>
            <person name="Donnadieu C."/>
            <person name="Desvignes T."/>
            <person name="Floi Bucao C."/>
            <person name="Jouanno E."/>
            <person name="Wen M."/>
            <person name="Mejri S."/>
            <person name="Dirks R."/>
            <person name="Jansen H."/>
            <person name="Henkel C."/>
            <person name="Chen W.J."/>
            <person name="Zahm M."/>
            <person name="Cabau C."/>
            <person name="Klopp C."/>
            <person name="Thompson A.W."/>
            <person name="Robinson-Rechavi M."/>
            <person name="Braasch I."/>
            <person name="Lecointre G."/>
            <person name="Bobe J."/>
            <person name="Postlethwait J.H."/>
            <person name="Berthelot C."/>
            <person name="Roest Crollius H."/>
            <person name="Guiguen Y."/>
        </authorList>
    </citation>
    <scope>NUCLEOTIDE SEQUENCE</scope>
    <source>
        <strain evidence="2">WJC10195</strain>
    </source>
</reference>
<evidence type="ECO:0000313" key="2">
    <source>
        <dbReference type="EMBL" id="KAJ8359651.1"/>
    </source>
</evidence>
<keyword evidence="3" id="KW-1185">Reference proteome</keyword>
<feature type="region of interest" description="Disordered" evidence="1">
    <location>
        <begin position="103"/>
        <end position="125"/>
    </location>
</feature>
<protein>
    <submittedName>
        <fullName evidence="2">Uncharacterized protein</fullName>
    </submittedName>
</protein>
<evidence type="ECO:0000256" key="1">
    <source>
        <dbReference type="SAM" id="MobiDB-lite"/>
    </source>
</evidence>
<organism evidence="2 3">
    <name type="scientific">Synaphobranchus kaupii</name>
    <name type="common">Kaup's arrowtooth eel</name>
    <dbReference type="NCBI Taxonomy" id="118154"/>
    <lineage>
        <taxon>Eukaryota</taxon>
        <taxon>Metazoa</taxon>
        <taxon>Chordata</taxon>
        <taxon>Craniata</taxon>
        <taxon>Vertebrata</taxon>
        <taxon>Euteleostomi</taxon>
        <taxon>Actinopterygii</taxon>
        <taxon>Neopterygii</taxon>
        <taxon>Teleostei</taxon>
        <taxon>Anguilliformes</taxon>
        <taxon>Synaphobranchidae</taxon>
        <taxon>Synaphobranchus</taxon>
    </lineage>
</organism>
<gene>
    <name evidence="2" type="ORF">SKAU_G00161760</name>
</gene>
<sequence length="205" mass="22414">MYRVTRDGTTPTPQTDSVALHCRWKPAQAYPGPLPSCASAPGRYLQGKSMILLCPLLKYKSFCSTAEGKVITLRHSTVGQSEVITPSHCNAGLPSHIPAKLHCRKGRGHHSAPPQRGTGPVRGSAALRRKTQRYYRQIKPHRVLHYRQEAAASPLTHSPLSGNGLNPCGARLASLRRRLQRRPRRSGDSPSALGTKPRNLSAAPR</sequence>
<feature type="region of interest" description="Disordered" evidence="1">
    <location>
        <begin position="176"/>
        <end position="205"/>
    </location>
</feature>
<dbReference type="Proteomes" id="UP001152622">
    <property type="component" value="Chromosome 5"/>
</dbReference>